<dbReference type="RefSeq" id="WP_011342898.1">
    <property type="nucleotide sequence ID" value="NC_007498.2"/>
</dbReference>
<dbReference type="PANTHER" id="PTHR11365:SF23">
    <property type="entry name" value="HYPOTHETICAL 5-OXOPROLINASE (EUROFUNG)-RELATED"/>
    <property type="match status" value="1"/>
</dbReference>
<evidence type="ECO:0000259" key="1">
    <source>
        <dbReference type="Pfam" id="PF01968"/>
    </source>
</evidence>
<dbReference type="PANTHER" id="PTHR11365">
    <property type="entry name" value="5-OXOPROLINASE RELATED"/>
    <property type="match status" value="1"/>
</dbReference>
<evidence type="ECO:0000313" key="5">
    <source>
        <dbReference type="Proteomes" id="UP000002534"/>
    </source>
</evidence>
<dbReference type="GO" id="GO:0006749">
    <property type="term" value="P:glutathione metabolic process"/>
    <property type="evidence" value="ECO:0007669"/>
    <property type="project" value="TreeGrafter"/>
</dbReference>
<dbReference type="InterPro" id="IPR045079">
    <property type="entry name" value="Oxoprolinase-like"/>
</dbReference>
<protein>
    <submittedName>
        <fullName evidence="4">Hydantoin utilization protein HyuA</fullName>
    </submittedName>
</protein>
<dbReference type="KEGG" id="pca:Pcar_3103"/>
<keyword evidence="5" id="KW-1185">Reference proteome</keyword>
<feature type="domain" description="Hydantoinase/oxoprolinase N-terminal" evidence="2">
    <location>
        <begin position="10"/>
        <end position="178"/>
    </location>
</feature>
<accession>Q39ZW9</accession>
<dbReference type="AlphaFoldDB" id="Q39ZW9"/>
<dbReference type="STRING" id="338963.Pcar_3103"/>
<evidence type="ECO:0000313" key="4">
    <source>
        <dbReference type="EMBL" id="ABA90338.1"/>
    </source>
</evidence>
<dbReference type="InterPro" id="IPR008040">
    <property type="entry name" value="Hydant_A_N"/>
</dbReference>
<dbReference type="EMBL" id="CP000142">
    <property type="protein sequence ID" value="ABA90338.1"/>
    <property type="molecule type" value="Genomic_DNA"/>
</dbReference>
<gene>
    <name evidence="4" type="primary">hyuA</name>
    <name evidence="4" type="ordered locus">Pcar_3103</name>
</gene>
<feature type="domain" description="Hydantoinase A/oxoprolinase" evidence="1">
    <location>
        <begin position="198"/>
        <end position="478"/>
    </location>
</feature>
<dbReference type="GO" id="GO:0017168">
    <property type="term" value="F:5-oxoprolinase (ATP-hydrolyzing) activity"/>
    <property type="evidence" value="ECO:0007669"/>
    <property type="project" value="TreeGrafter"/>
</dbReference>
<dbReference type="InterPro" id="IPR002821">
    <property type="entry name" value="Hydantoinase_A"/>
</dbReference>
<dbReference type="HOGENOM" id="CLU_002157_1_2_7"/>
<evidence type="ECO:0000259" key="3">
    <source>
        <dbReference type="Pfam" id="PF19278"/>
    </source>
</evidence>
<reference evidence="4 5" key="2">
    <citation type="journal article" date="2012" name="BMC Genomics">
        <title>The genome of Pelobacter carbinolicus reveals surprising metabolic capabilities and physiological features.</title>
        <authorList>
            <person name="Aklujkar M."/>
            <person name="Haveman S.A."/>
            <person name="Didonato R.Jr."/>
            <person name="Chertkov O."/>
            <person name="Han C.S."/>
            <person name="Land M.L."/>
            <person name="Brown P."/>
            <person name="Lovley D.R."/>
        </authorList>
    </citation>
    <scope>NUCLEOTIDE SEQUENCE [LARGE SCALE GENOMIC DNA]</scope>
    <source>
        <strain evidence="5">DSM 2380 / NBRC 103641 / GraBd1</strain>
    </source>
</reference>
<name>Q39ZW9_SYNC1</name>
<reference evidence="5" key="1">
    <citation type="submission" date="2005-10" db="EMBL/GenBank/DDBJ databases">
        <title>Complete sequence of Pelobacter carbinolicus DSM 2380.</title>
        <authorList>
            <person name="Copeland A."/>
            <person name="Lucas S."/>
            <person name="Lapidus A."/>
            <person name="Barry K."/>
            <person name="Detter J.C."/>
            <person name="Glavina T."/>
            <person name="Hammon N."/>
            <person name="Israni S."/>
            <person name="Pitluck S."/>
            <person name="Chertkov O."/>
            <person name="Schmutz J."/>
            <person name="Larimer F."/>
            <person name="Land M."/>
            <person name="Kyrpides N."/>
            <person name="Ivanova N."/>
            <person name="Richardson P."/>
        </authorList>
    </citation>
    <scope>NUCLEOTIDE SEQUENCE [LARGE SCALE GENOMIC DNA]</scope>
    <source>
        <strain evidence="5">DSM 2380 / NBRC 103641 / GraBd1</strain>
    </source>
</reference>
<sequence length="660" mass="70860">MKKQPETSLLGVDTGGTFTDLILVTGSKVRTHKLPSTPDDPSRAVLEGIAFLLGEDQALVFHGSTVATNALLEGTGAPVALVTTQGFGDVLHIGRQQRPRLYALHPEDRRSLVAREHVVEVRERIEADGSVAEPLDEEEIRRVVKQLKACNCDSVALCLLHAYANPDHEQRLQKALEDAGLQVSASHRVLPEYREFERASTTAVNAAVSPVMTRYLDRLQKGLEHRTLRIMQSNGGAIHAETAGSEAVRTILSGPAAGMVGAYVTARAAGFERIITFDMGGTSTDVGLCDGEVPVTSETMLAGWPVKVPMIDIHTVGAGGGSIARVDVGGALRVGPQSAGADPGPVCYGKGCDVTVTDANLYLGRLLPDRFLGGRMHLDEHRCRHAMEQLAEGAKLPARRLAEGVLEVAEATMAGALRVVSVAKGYDPRDFTLLPFGGAGGLHVCSLADKLGIPSALIPAHPGLLSAVGLVLADVIRDYSLSVLRAGESSMASLEALFAPLEERARRDMAAEGVTGGALRLERALDMRYRGQSFEVTVPLQEGFRATFHDRYQDLYGYHDKDRELEIVTLRLRAVGGGPQPDLNLGSAMHGTPQPVATRQVVWNGSETTWPVYQRSDLPVDSMLHGPALIVEETSTHVLAPDWQARVDGGFNLLLERDQA</sequence>
<dbReference type="eggNOG" id="COG0145">
    <property type="taxonomic scope" value="Bacteria"/>
</dbReference>
<dbReference type="Proteomes" id="UP000002534">
    <property type="component" value="Chromosome"/>
</dbReference>
<dbReference type="Pfam" id="PF19278">
    <property type="entry name" value="Hydant_A_C"/>
    <property type="match status" value="1"/>
</dbReference>
<evidence type="ECO:0000259" key="2">
    <source>
        <dbReference type="Pfam" id="PF05378"/>
    </source>
</evidence>
<dbReference type="Pfam" id="PF05378">
    <property type="entry name" value="Hydant_A_N"/>
    <property type="match status" value="1"/>
</dbReference>
<dbReference type="InterPro" id="IPR049517">
    <property type="entry name" value="ACX-like_C"/>
</dbReference>
<organism evidence="4 5">
    <name type="scientific">Syntrophotalea carbinolica (strain DSM 2380 / NBRC 103641 / GraBd1)</name>
    <name type="common">Pelobacter carbinolicus</name>
    <dbReference type="NCBI Taxonomy" id="338963"/>
    <lineage>
        <taxon>Bacteria</taxon>
        <taxon>Pseudomonadati</taxon>
        <taxon>Thermodesulfobacteriota</taxon>
        <taxon>Desulfuromonadia</taxon>
        <taxon>Desulfuromonadales</taxon>
        <taxon>Syntrophotaleaceae</taxon>
        <taxon>Syntrophotalea</taxon>
    </lineage>
</organism>
<dbReference type="GO" id="GO:0005829">
    <property type="term" value="C:cytosol"/>
    <property type="evidence" value="ECO:0007669"/>
    <property type="project" value="TreeGrafter"/>
</dbReference>
<proteinExistence type="predicted"/>
<feature type="domain" description="Acetophenone carboxylase-like C-terminal" evidence="3">
    <location>
        <begin position="490"/>
        <end position="649"/>
    </location>
</feature>
<dbReference type="Pfam" id="PF01968">
    <property type="entry name" value="Hydantoinase_A"/>
    <property type="match status" value="1"/>
</dbReference>